<dbReference type="PANTHER" id="PTHR12128:SF66">
    <property type="entry name" value="4-HYDROXY-2-OXOGLUTARATE ALDOLASE, MITOCHONDRIAL"/>
    <property type="match status" value="1"/>
</dbReference>
<evidence type="ECO:0000256" key="2">
    <source>
        <dbReference type="ARBA" id="ARBA00023239"/>
    </source>
</evidence>
<accession>A0A1Y3QXH4</accession>
<dbReference type="EMBL" id="NFHB01000005">
    <property type="protein sequence ID" value="OUN03097.1"/>
    <property type="molecule type" value="Genomic_DNA"/>
</dbReference>
<dbReference type="InterPro" id="IPR002220">
    <property type="entry name" value="DapA-like"/>
</dbReference>
<dbReference type="Gene3D" id="3.20.20.70">
    <property type="entry name" value="Aldolase class I"/>
    <property type="match status" value="1"/>
</dbReference>
<sequence>MNPLSHDTLYGNWATLLLATDKQGEIDFSRQSDEIDVLIASKPNGIYSNGTAGEFYSQNRDEFVHISRLLAEKCEAAGTAFQIGVSHPCAQESLARLELVRDLKPGAVQVILPDWFPVNDREAVRFLTTMAEKADGIPLILYNPPHAKRELTPAEWAVLKQHVPGLIGVKTNDKGSSPEWYEQVALHAAGLAVFVPGHHLATGVKLGAAGAYSNVACLNPFAAQRWYELMLTDIATALELEARIQQFMERCITPFIVRMKYPNHACDRFMALIGGWADVGSTLRWPYDSIPDSHVEEIRRQAQQIIPEFFNL</sequence>
<feature type="active site" description="Schiff-base intermediate with substrate" evidence="4">
    <location>
        <position position="170"/>
    </location>
</feature>
<comment type="similarity">
    <text evidence="1 3">Belongs to the DapA family.</text>
</comment>
<feature type="active site" description="Proton donor/acceptor" evidence="4">
    <location>
        <position position="142"/>
    </location>
</feature>
<dbReference type="InterPro" id="IPR013785">
    <property type="entry name" value="Aldolase_TIM"/>
</dbReference>
<dbReference type="SUPFAM" id="SSF51569">
    <property type="entry name" value="Aldolase"/>
    <property type="match status" value="1"/>
</dbReference>
<dbReference type="Pfam" id="PF00701">
    <property type="entry name" value="DHDPS"/>
    <property type="match status" value="1"/>
</dbReference>
<dbReference type="Proteomes" id="UP000195772">
    <property type="component" value="Unassembled WGS sequence"/>
</dbReference>
<gene>
    <name evidence="5" type="ORF">B5G41_08595</name>
</gene>
<evidence type="ECO:0000313" key="5">
    <source>
        <dbReference type="EMBL" id="OUN03097.1"/>
    </source>
</evidence>
<comment type="caution">
    <text evidence="5">The sequence shown here is derived from an EMBL/GenBank/DDBJ whole genome shotgun (WGS) entry which is preliminary data.</text>
</comment>
<dbReference type="GO" id="GO:0008840">
    <property type="term" value="F:4-hydroxy-tetrahydrodipicolinate synthase activity"/>
    <property type="evidence" value="ECO:0007669"/>
    <property type="project" value="TreeGrafter"/>
</dbReference>
<evidence type="ECO:0000256" key="4">
    <source>
        <dbReference type="PIRSR" id="PIRSR001365-1"/>
    </source>
</evidence>
<dbReference type="PANTHER" id="PTHR12128">
    <property type="entry name" value="DIHYDRODIPICOLINATE SYNTHASE"/>
    <property type="match status" value="1"/>
</dbReference>
<dbReference type="PIRSF" id="PIRSF001365">
    <property type="entry name" value="DHDPS"/>
    <property type="match status" value="1"/>
</dbReference>
<proteinExistence type="inferred from homology"/>
<dbReference type="CDD" id="cd00408">
    <property type="entry name" value="DHDPS-like"/>
    <property type="match status" value="1"/>
</dbReference>
<dbReference type="OrthoDB" id="9778880at2"/>
<dbReference type="SMART" id="SM01130">
    <property type="entry name" value="DHDPS"/>
    <property type="match status" value="1"/>
</dbReference>
<dbReference type="AlphaFoldDB" id="A0A1Y3QXH4"/>
<evidence type="ECO:0000256" key="1">
    <source>
        <dbReference type="ARBA" id="ARBA00007592"/>
    </source>
</evidence>
<organism evidence="5 6">
    <name type="scientific">Alistipes onderdonkii</name>
    <dbReference type="NCBI Taxonomy" id="328813"/>
    <lineage>
        <taxon>Bacteria</taxon>
        <taxon>Pseudomonadati</taxon>
        <taxon>Bacteroidota</taxon>
        <taxon>Bacteroidia</taxon>
        <taxon>Bacteroidales</taxon>
        <taxon>Rikenellaceae</taxon>
        <taxon>Alistipes</taxon>
    </lineage>
</organism>
<reference evidence="6" key="1">
    <citation type="submission" date="2017-04" db="EMBL/GenBank/DDBJ databases">
        <title>Function of individual gut microbiota members based on whole genome sequencing of pure cultures obtained from chicken caecum.</title>
        <authorList>
            <person name="Medvecky M."/>
            <person name="Cejkova D."/>
            <person name="Polansky O."/>
            <person name="Karasova D."/>
            <person name="Kubasova T."/>
            <person name="Cizek A."/>
            <person name="Rychlik I."/>
        </authorList>
    </citation>
    <scope>NUCLEOTIDE SEQUENCE [LARGE SCALE GENOMIC DNA]</scope>
    <source>
        <strain evidence="6">An90</strain>
    </source>
</reference>
<protein>
    <submittedName>
        <fullName evidence="5">Dihydrodipicolinate synthase family protein</fullName>
    </submittedName>
</protein>
<dbReference type="RefSeq" id="WP_087402384.1">
    <property type="nucleotide sequence ID" value="NZ_NFHB01000005.1"/>
</dbReference>
<evidence type="ECO:0000313" key="6">
    <source>
        <dbReference type="Proteomes" id="UP000195772"/>
    </source>
</evidence>
<keyword evidence="2 3" id="KW-0456">Lyase</keyword>
<name>A0A1Y3QXH4_9BACT</name>
<evidence type="ECO:0000256" key="3">
    <source>
        <dbReference type="PIRNR" id="PIRNR001365"/>
    </source>
</evidence>